<name>A0A1Y2EIX0_9FUNG</name>
<gene>
    <name evidence="1" type="ORF">LY90DRAFT_452752</name>
</gene>
<dbReference type="EMBL" id="MCOG01000042">
    <property type="protein sequence ID" value="ORY70745.1"/>
    <property type="molecule type" value="Genomic_DNA"/>
</dbReference>
<keyword evidence="2" id="KW-1185">Reference proteome</keyword>
<evidence type="ECO:0000313" key="2">
    <source>
        <dbReference type="Proteomes" id="UP000193920"/>
    </source>
</evidence>
<proteinExistence type="predicted"/>
<dbReference type="SMART" id="SM00696">
    <property type="entry name" value="DM9"/>
    <property type="match status" value="2"/>
</dbReference>
<organism evidence="1 2">
    <name type="scientific">Neocallimastix californiae</name>
    <dbReference type="NCBI Taxonomy" id="1754190"/>
    <lineage>
        <taxon>Eukaryota</taxon>
        <taxon>Fungi</taxon>
        <taxon>Fungi incertae sedis</taxon>
        <taxon>Chytridiomycota</taxon>
        <taxon>Chytridiomycota incertae sedis</taxon>
        <taxon>Neocallimastigomycetes</taxon>
        <taxon>Neocallimastigales</taxon>
        <taxon>Neocallimastigaceae</taxon>
        <taxon>Neocallimastix</taxon>
    </lineage>
</organism>
<dbReference type="Pfam" id="PF11901">
    <property type="entry name" value="DM9"/>
    <property type="match status" value="2"/>
</dbReference>
<comment type="caution">
    <text evidence="1">The sequence shown here is derived from an EMBL/GenBank/DDBJ whole genome shotgun (WGS) entry which is preliminary data.</text>
</comment>
<evidence type="ECO:0000313" key="1">
    <source>
        <dbReference type="EMBL" id="ORY70745.1"/>
    </source>
</evidence>
<sequence length="385" mass="43667">MSNNNIENNNNENKTDGQFYEQKQDINDQNEYYQPQPCYYQTQQSYYNPSHGYYPPQQKTEESSEFKEKLTTNSYKWVAFDGTIPENALGLNNRNGKIIYVARASIYDGLHPGYADPETKECYTSYGGEQIACKEFEILTVPPNGYQWELCENANDIQGNPIIGGHEDDNTEIYIAKCIVDDILYIGKTSKDIEVANYGSEGVELTCENFEVLIYPPGAEIIEEENVYTRVKKGSNDPVDAPYKWEPFTGTIPEDAVGIKNNFGNTIYVARAYLFDGLHPGYADPKKMKCYTSYGGEQKSCDEFEILTIPSDKYQWTPCINANDINGNPVIGGYEDDNSDLYVAKCMYHGNIPCIGKTSKTLEIAYYGLLNKELPCEEFEVLTYI</sequence>
<protein>
    <submittedName>
        <fullName evidence="1">Uncharacterized protein</fullName>
    </submittedName>
</protein>
<accession>A0A1Y2EIX0</accession>
<dbReference type="Proteomes" id="UP000193920">
    <property type="component" value="Unassembled WGS sequence"/>
</dbReference>
<dbReference type="PANTHER" id="PTHR31649">
    <property type="entry name" value="AGAP009604-PA"/>
    <property type="match status" value="1"/>
</dbReference>
<reference evidence="1 2" key="1">
    <citation type="submission" date="2016-08" db="EMBL/GenBank/DDBJ databases">
        <title>A Parts List for Fungal Cellulosomes Revealed by Comparative Genomics.</title>
        <authorList>
            <consortium name="DOE Joint Genome Institute"/>
            <person name="Haitjema C.H."/>
            <person name="Gilmore S.P."/>
            <person name="Henske J.K."/>
            <person name="Solomon K.V."/>
            <person name="De Groot R."/>
            <person name="Kuo A."/>
            <person name="Mondo S.J."/>
            <person name="Salamov A.A."/>
            <person name="Labutti K."/>
            <person name="Zhao Z."/>
            <person name="Chiniquy J."/>
            <person name="Barry K."/>
            <person name="Brewer H.M."/>
            <person name="Purvine S.O."/>
            <person name="Wright A.T."/>
            <person name="Boxma B."/>
            <person name="Van Alen T."/>
            <person name="Hackstein J.H."/>
            <person name="Baker S.E."/>
            <person name="Grigoriev I.V."/>
            <person name="O'Malley M.A."/>
        </authorList>
    </citation>
    <scope>NUCLEOTIDE SEQUENCE [LARGE SCALE GENOMIC DNA]</scope>
    <source>
        <strain evidence="1 2">G1</strain>
    </source>
</reference>
<dbReference type="PANTHER" id="PTHR31649:SF1">
    <property type="entry name" value="FARNESOIC ACID O-METHYL TRANSFERASE DOMAIN-CONTAINING PROTEIN"/>
    <property type="match status" value="1"/>
</dbReference>
<dbReference type="AlphaFoldDB" id="A0A1Y2EIX0"/>
<dbReference type="InterPro" id="IPR006616">
    <property type="entry name" value="DM9_repeat"/>
</dbReference>
<dbReference type="OrthoDB" id="2148895at2759"/>